<dbReference type="SUPFAM" id="SSF102405">
    <property type="entry name" value="MCP/YpsA-like"/>
    <property type="match status" value="1"/>
</dbReference>
<keyword evidence="2" id="KW-1185">Reference proteome</keyword>
<dbReference type="InterPro" id="IPR024755">
    <property type="entry name" value="cpYpsA"/>
</dbReference>
<evidence type="ECO:0000313" key="2">
    <source>
        <dbReference type="Proteomes" id="UP000321083"/>
    </source>
</evidence>
<dbReference type="EMBL" id="SRHE01000644">
    <property type="protein sequence ID" value="TWW08484.1"/>
    <property type="molecule type" value="Genomic_DNA"/>
</dbReference>
<accession>A0A5C6M5L8</accession>
<proteinExistence type="predicted"/>
<evidence type="ECO:0000313" key="1">
    <source>
        <dbReference type="EMBL" id="TWW08484.1"/>
    </source>
</evidence>
<dbReference type="Gene3D" id="3.40.50.450">
    <property type="match status" value="1"/>
</dbReference>
<organism evidence="1 2">
    <name type="scientific">Planctomyces bekefii</name>
    <dbReference type="NCBI Taxonomy" id="1653850"/>
    <lineage>
        <taxon>Bacteria</taxon>
        <taxon>Pseudomonadati</taxon>
        <taxon>Planctomycetota</taxon>
        <taxon>Planctomycetia</taxon>
        <taxon>Planctomycetales</taxon>
        <taxon>Planctomycetaceae</taxon>
        <taxon>Planctomyces</taxon>
    </lineage>
</organism>
<name>A0A5C6M5L8_9PLAN</name>
<evidence type="ECO:0008006" key="3">
    <source>
        <dbReference type="Google" id="ProtNLM"/>
    </source>
</evidence>
<dbReference type="Proteomes" id="UP000321083">
    <property type="component" value="Unassembled WGS sequence"/>
</dbReference>
<protein>
    <recommendedName>
        <fullName evidence="3">Molybdenum cofactor carrier</fullName>
    </recommendedName>
</protein>
<dbReference type="AlphaFoldDB" id="A0A5C6M5L8"/>
<comment type="caution">
    <text evidence="1">The sequence shown here is derived from an EMBL/GenBank/DDBJ whole genome shotgun (WGS) entry which is preliminary data.</text>
</comment>
<sequence>MGLGRSERLGDGQRRDLKIQVDSGSFCVVRQDIEHRAGQWRVISGGQTGVDRAALDAALQAGWSVGGWCPLHRRAEDGRIPPAYPLKETPARSYAVRTEWNVRDSDGTLVLVLDEISSGTQLTISAAGRLGKPCRIEYLQGPQGGAVAGRLPLTDGSFPSLAERVAGVVEWLRREDIRVLNIAGPRGSSSPEVYPEARQFVVRLLQQWKVAVAES</sequence>
<reference evidence="1 2" key="2">
    <citation type="submission" date="2019-08" db="EMBL/GenBank/DDBJ databases">
        <authorList>
            <person name="Henke P."/>
        </authorList>
    </citation>
    <scope>NUCLEOTIDE SEQUENCE [LARGE SCALE GENOMIC DNA]</scope>
    <source>
        <strain evidence="1">Phe10_nw2017</strain>
    </source>
</reference>
<gene>
    <name evidence="1" type="ORF">E3A20_23860</name>
</gene>
<reference evidence="1 2" key="1">
    <citation type="submission" date="2019-08" db="EMBL/GenBank/DDBJ databases">
        <title>100 year-old enigma solved: identification of Planctomyces bekefii, the type genus and species of the phylum Planctomycetes.</title>
        <authorList>
            <person name="Svetlana D.N."/>
            <person name="Overmann J."/>
        </authorList>
    </citation>
    <scope>NUCLEOTIDE SEQUENCE [LARGE SCALE GENOMIC DNA]</scope>
    <source>
        <strain evidence="1">Phe10_nw2017</strain>
    </source>
</reference>
<dbReference type="Pfam" id="PF12694">
    <property type="entry name" value="cpYpsA"/>
    <property type="match status" value="1"/>
</dbReference>